<dbReference type="InterPro" id="IPR000182">
    <property type="entry name" value="GNAT_dom"/>
</dbReference>
<dbReference type="RefSeq" id="WP_218098515.1">
    <property type="nucleotide sequence ID" value="NZ_CAJVCE010000005.1"/>
</dbReference>
<proteinExistence type="predicted"/>
<dbReference type="Pfam" id="PF13508">
    <property type="entry name" value="Acetyltransf_7"/>
    <property type="match status" value="1"/>
</dbReference>
<protein>
    <recommendedName>
        <fullName evidence="1">N-acetyltransferase domain-containing protein</fullName>
    </recommendedName>
</protein>
<evidence type="ECO:0000313" key="3">
    <source>
        <dbReference type="Proteomes" id="UP000730618"/>
    </source>
</evidence>
<dbReference type="EMBL" id="CAJVCE010000005">
    <property type="protein sequence ID" value="CAG7635800.1"/>
    <property type="molecule type" value="Genomic_DNA"/>
</dbReference>
<evidence type="ECO:0000313" key="2">
    <source>
        <dbReference type="EMBL" id="CAG7635800.1"/>
    </source>
</evidence>
<keyword evidence="3" id="KW-1185">Reference proteome</keyword>
<accession>A0ABM8VFR5</accession>
<gene>
    <name evidence="2" type="ORF">PAECIP111802_02181</name>
</gene>
<feature type="domain" description="N-acetyltransferase" evidence="1">
    <location>
        <begin position="13"/>
        <end position="158"/>
    </location>
</feature>
<name>A0ABM8VFR5_9BACL</name>
<dbReference type="Proteomes" id="UP000730618">
    <property type="component" value="Unassembled WGS sequence"/>
</dbReference>
<dbReference type="CDD" id="cd04301">
    <property type="entry name" value="NAT_SF"/>
    <property type="match status" value="1"/>
</dbReference>
<sequence length="158" mass="17462">MIRIERAAVPDSVNITRLFEALIAEITERTGAPTPLFSLSGTAEKCKSYLETGIYTVWMATDRLSGRAVGFLSLCESHALYADGAFGIIQEFYVEPEYRSRGVGARLLAAAQAYGKTCGWKRLEVVTPPLPFFQRTVLFYERNGFEKTGGAKLKAVLL</sequence>
<evidence type="ECO:0000259" key="1">
    <source>
        <dbReference type="PROSITE" id="PS51186"/>
    </source>
</evidence>
<reference evidence="2 3" key="1">
    <citation type="submission" date="2021-06" db="EMBL/GenBank/DDBJ databases">
        <authorList>
            <person name="Criscuolo A."/>
        </authorList>
    </citation>
    <scope>NUCLEOTIDE SEQUENCE [LARGE SCALE GENOMIC DNA]</scope>
    <source>
        <strain evidence="3">CIP 111802</strain>
    </source>
</reference>
<comment type="caution">
    <text evidence="2">The sequence shown here is derived from an EMBL/GenBank/DDBJ whole genome shotgun (WGS) entry which is preliminary data.</text>
</comment>
<dbReference type="PROSITE" id="PS51186">
    <property type="entry name" value="GNAT"/>
    <property type="match status" value="1"/>
</dbReference>
<organism evidence="2 3">
    <name type="scientific">Paenibacillus allorhizosphaerae</name>
    <dbReference type="NCBI Taxonomy" id="2849866"/>
    <lineage>
        <taxon>Bacteria</taxon>
        <taxon>Bacillati</taxon>
        <taxon>Bacillota</taxon>
        <taxon>Bacilli</taxon>
        <taxon>Bacillales</taxon>
        <taxon>Paenibacillaceae</taxon>
        <taxon>Paenibacillus</taxon>
    </lineage>
</organism>